<dbReference type="AlphaFoldDB" id="A0A1Y0IHS7"/>
<sequence length="100" mass="11487">MAVRGFFEYRIEDGKREDYIQLIAKLRAKRTQAGLENYSVSESIDQKNLVVETFLAPSMEEYRDVEAKLLKDPETVELLQTLDTYIVGGLARKRSGFLPN</sequence>
<dbReference type="RefSeq" id="WP_087455227.1">
    <property type="nucleotide sequence ID" value="NZ_CP021434.1"/>
</dbReference>
<evidence type="ECO:0008006" key="3">
    <source>
        <dbReference type="Google" id="ProtNLM"/>
    </source>
</evidence>
<reference evidence="2" key="1">
    <citation type="submission" date="2017-05" db="EMBL/GenBank/DDBJ databases">
        <authorList>
            <person name="Sung H."/>
        </authorList>
    </citation>
    <scope>NUCLEOTIDE SEQUENCE [LARGE SCALE GENOMIC DNA]</scope>
    <source>
        <strain evidence="2">AR23208</strain>
    </source>
</reference>
<keyword evidence="2" id="KW-1185">Reference proteome</keyword>
<organism evidence="1 2">
    <name type="scientific">Tumebacillus avium</name>
    <dbReference type="NCBI Taxonomy" id="1903704"/>
    <lineage>
        <taxon>Bacteria</taxon>
        <taxon>Bacillati</taxon>
        <taxon>Bacillota</taxon>
        <taxon>Bacilli</taxon>
        <taxon>Bacillales</taxon>
        <taxon>Alicyclobacillaceae</taxon>
        <taxon>Tumebacillus</taxon>
    </lineage>
</organism>
<evidence type="ECO:0000313" key="2">
    <source>
        <dbReference type="Proteomes" id="UP000195437"/>
    </source>
</evidence>
<protein>
    <recommendedName>
        <fullName evidence="3">NIPSNAP domain-containing protein</fullName>
    </recommendedName>
</protein>
<dbReference type="KEGG" id="tum:CBW65_01310"/>
<accession>A0A1Y0IHS7</accession>
<evidence type="ECO:0000313" key="1">
    <source>
        <dbReference type="EMBL" id="ARU59840.1"/>
    </source>
</evidence>
<dbReference type="Proteomes" id="UP000195437">
    <property type="component" value="Chromosome"/>
</dbReference>
<dbReference type="OrthoDB" id="2382109at2"/>
<dbReference type="EMBL" id="CP021434">
    <property type="protein sequence ID" value="ARU59840.1"/>
    <property type="molecule type" value="Genomic_DNA"/>
</dbReference>
<gene>
    <name evidence="1" type="ORF">CBW65_01310</name>
</gene>
<name>A0A1Y0IHS7_9BACL</name>
<proteinExistence type="predicted"/>